<proteinExistence type="inferred from homology"/>
<dbReference type="AlphaFoldDB" id="A0A502BQA5"/>
<dbReference type="PANTHER" id="PTHR46383:SF2">
    <property type="entry name" value="AMINOTRANSFERASE"/>
    <property type="match status" value="1"/>
</dbReference>
<evidence type="ECO:0000313" key="9">
    <source>
        <dbReference type="EMBL" id="TPF75223.1"/>
    </source>
</evidence>
<evidence type="ECO:0000256" key="6">
    <source>
        <dbReference type="ARBA" id="ARBA00022898"/>
    </source>
</evidence>
<dbReference type="InterPro" id="IPR050596">
    <property type="entry name" value="AspAT/PAT-like"/>
</dbReference>
<dbReference type="Proteomes" id="UP000315388">
    <property type="component" value="Unassembled WGS sequence"/>
</dbReference>
<dbReference type="GO" id="GO:0004069">
    <property type="term" value="F:L-aspartate:2-oxoglutarate aminotransferase activity"/>
    <property type="evidence" value="ECO:0007669"/>
    <property type="project" value="UniProtKB-EC"/>
</dbReference>
<comment type="similarity">
    <text evidence="2">Belongs to the class-I pyridoxal-phosphate-dependent aminotransferase family.</text>
</comment>
<dbReference type="GO" id="GO:0030170">
    <property type="term" value="F:pyridoxal phosphate binding"/>
    <property type="evidence" value="ECO:0007669"/>
    <property type="project" value="InterPro"/>
</dbReference>
<evidence type="ECO:0000256" key="3">
    <source>
        <dbReference type="ARBA" id="ARBA00012753"/>
    </source>
</evidence>
<comment type="catalytic activity">
    <reaction evidence="7">
        <text>L-aspartate + 2-oxoglutarate = oxaloacetate + L-glutamate</text>
        <dbReference type="Rhea" id="RHEA:21824"/>
        <dbReference type="ChEBI" id="CHEBI:16452"/>
        <dbReference type="ChEBI" id="CHEBI:16810"/>
        <dbReference type="ChEBI" id="CHEBI:29985"/>
        <dbReference type="ChEBI" id="CHEBI:29991"/>
        <dbReference type="EC" id="2.6.1.1"/>
    </reaction>
</comment>
<keyword evidence="4 9" id="KW-0032">Aminotransferase</keyword>
<dbReference type="Gene3D" id="3.40.640.10">
    <property type="entry name" value="Type I PLP-dependent aspartate aminotransferase-like (Major domain)"/>
    <property type="match status" value="1"/>
</dbReference>
<dbReference type="EC" id="2.6.1.1" evidence="3"/>
<organism evidence="9 10">
    <name type="scientific">Brucella gallinifaecis</name>
    <dbReference type="NCBI Taxonomy" id="215590"/>
    <lineage>
        <taxon>Bacteria</taxon>
        <taxon>Pseudomonadati</taxon>
        <taxon>Pseudomonadota</taxon>
        <taxon>Alphaproteobacteria</taxon>
        <taxon>Hyphomicrobiales</taxon>
        <taxon>Brucellaceae</taxon>
        <taxon>Brucella/Ochrobactrum group</taxon>
        <taxon>Brucella</taxon>
    </lineage>
</organism>
<dbReference type="RefSeq" id="WP_140905199.1">
    <property type="nucleotide sequence ID" value="NZ_JBHTMD010000007.1"/>
</dbReference>
<protein>
    <recommendedName>
        <fullName evidence="3">aspartate transaminase</fullName>
        <ecNumber evidence="3">2.6.1.1</ecNumber>
    </recommendedName>
</protein>
<evidence type="ECO:0000256" key="5">
    <source>
        <dbReference type="ARBA" id="ARBA00022679"/>
    </source>
</evidence>
<dbReference type="OrthoDB" id="9804407at2"/>
<evidence type="ECO:0000259" key="8">
    <source>
        <dbReference type="Pfam" id="PF00155"/>
    </source>
</evidence>
<dbReference type="InterPro" id="IPR004839">
    <property type="entry name" value="Aminotransferase_I/II_large"/>
</dbReference>
<comment type="caution">
    <text evidence="9">The sequence shown here is derived from an EMBL/GenBank/DDBJ whole genome shotgun (WGS) entry which is preliminary data.</text>
</comment>
<dbReference type="SUPFAM" id="SSF53383">
    <property type="entry name" value="PLP-dependent transferases"/>
    <property type="match status" value="1"/>
</dbReference>
<evidence type="ECO:0000313" key="10">
    <source>
        <dbReference type="Proteomes" id="UP000315388"/>
    </source>
</evidence>
<dbReference type="PANTHER" id="PTHR46383">
    <property type="entry name" value="ASPARTATE AMINOTRANSFERASE"/>
    <property type="match status" value="1"/>
</dbReference>
<comment type="cofactor">
    <cofactor evidence="1">
        <name>pyridoxal 5'-phosphate</name>
        <dbReference type="ChEBI" id="CHEBI:597326"/>
    </cofactor>
</comment>
<accession>A0A502BQA5</accession>
<reference evidence="9 10" key="1">
    <citation type="journal article" date="2003" name="Int. J. Syst. Evol. Microbiol.">
        <title>Towards a standardized format for the description of a novel species (of an established genus): Ochrobactrum gallinifaecis sp. nov.</title>
        <authorList>
            <person name="Kampfer P."/>
            <person name="Buczolits S."/>
            <person name="Albrecht A."/>
            <person name="Busse H.J."/>
            <person name="Stackebrandt E."/>
        </authorList>
    </citation>
    <scope>NUCLEOTIDE SEQUENCE [LARGE SCALE GENOMIC DNA]</scope>
    <source>
        <strain evidence="9 10">ISO 196</strain>
    </source>
</reference>
<evidence type="ECO:0000256" key="7">
    <source>
        <dbReference type="ARBA" id="ARBA00049185"/>
    </source>
</evidence>
<evidence type="ECO:0000256" key="1">
    <source>
        <dbReference type="ARBA" id="ARBA00001933"/>
    </source>
</evidence>
<keyword evidence="10" id="KW-1185">Reference proteome</keyword>
<sequence length="387" mass="42300">MNTLSNRSAVEPFHAMDVLAQANRRRAAGHPIISMAVGQPADPAPHAVRLAAERALKDGRIGYTDALGLIDLREAIAAHYAQSYGVSVSPERIAVTTGSSAAFNLAFLVYFDPGDRVAITRPGYPAYRNILTALGLEVVEIANEGGASGALTAQALAAAHAEKPLKGVLFASPANPTGAVIDKPDLQAIIETARDLGIRVISDEIYHRLSYEEEDVTALQISNDVTIINSFSKYYCMTGWRIGWMVLPDADVRAIECLGQSLYISAPELSQRAAIEAFNATAELERVKDRYRQNRKILLDHLPAMGLSLAAPMDGAFYAYCDVSRFTNDSMEFARRMIEETNIAATPGRDFDPVDGHRTMRFSYAGSVEEIEEAVRRLELWLPQQKA</sequence>
<dbReference type="CDD" id="cd00609">
    <property type="entry name" value="AAT_like"/>
    <property type="match status" value="1"/>
</dbReference>
<keyword evidence="6" id="KW-0663">Pyridoxal phosphate</keyword>
<dbReference type="InterPro" id="IPR015424">
    <property type="entry name" value="PyrdxlP-dep_Trfase"/>
</dbReference>
<dbReference type="EMBL" id="VEWJ01000006">
    <property type="protein sequence ID" value="TPF75223.1"/>
    <property type="molecule type" value="Genomic_DNA"/>
</dbReference>
<feature type="domain" description="Aminotransferase class I/classII large" evidence="8">
    <location>
        <begin position="32"/>
        <end position="378"/>
    </location>
</feature>
<evidence type="ECO:0000256" key="4">
    <source>
        <dbReference type="ARBA" id="ARBA00022576"/>
    </source>
</evidence>
<dbReference type="GO" id="GO:0006520">
    <property type="term" value="P:amino acid metabolic process"/>
    <property type="evidence" value="ECO:0007669"/>
    <property type="project" value="InterPro"/>
</dbReference>
<evidence type="ECO:0000256" key="2">
    <source>
        <dbReference type="ARBA" id="ARBA00007441"/>
    </source>
</evidence>
<name>A0A502BQA5_9HYPH</name>
<gene>
    <name evidence="9" type="ORF">FHY56_10950</name>
</gene>
<dbReference type="Pfam" id="PF00155">
    <property type="entry name" value="Aminotran_1_2"/>
    <property type="match status" value="1"/>
</dbReference>
<keyword evidence="5 9" id="KW-0808">Transferase</keyword>
<dbReference type="InterPro" id="IPR015421">
    <property type="entry name" value="PyrdxlP-dep_Trfase_major"/>
</dbReference>